<reference evidence="2 3" key="1">
    <citation type="submission" date="2020-04" db="EMBL/GenBank/DDBJ databases">
        <title>Plant Genome Project.</title>
        <authorList>
            <person name="Zhang R.-G."/>
        </authorList>
    </citation>
    <scope>NUCLEOTIDE SEQUENCE [LARGE SCALE GENOMIC DNA]</scope>
    <source>
        <strain evidence="2">YNK0</strain>
        <tissue evidence="2">Leaf</tissue>
    </source>
</reference>
<proteinExistence type="predicted"/>
<organism evidence="2 3">
    <name type="scientific">Tetracentron sinense</name>
    <name type="common">Spur-leaf</name>
    <dbReference type="NCBI Taxonomy" id="13715"/>
    <lineage>
        <taxon>Eukaryota</taxon>
        <taxon>Viridiplantae</taxon>
        <taxon>Streptophyta</taxon>
        <taxon>Embryophyta</taxon>
        <taxon>Tracheophyta</taxon>
        <taxon>Spermatophyta</taxon>
        <taxon>Magnoliopsida</taxon>
        <taxon>Trochodendrales</taxon>
        <taxon>Trochodendraceae</taxon>
        <taxon>Tetracentron</taxon>
    </lineage>
</organism>
<dbReference type="Pfam" id="PF08718">
    <property type="entry name" value="GLTP"/>
    <property type="match status" value="1"/>
</dbReference>
<comment type="caution">
    <text evidence="2">The sequence shown here is derived from an EMBL/GenBank/DDBJ whole genome shotgun (WGS) entry which is preliminary data.</text>
</comment>
<keyword evidence="3" id="KW-1185">Reference proteome</keyword>
<evidence type="ECO:0000313" key="3">
    <source>
        <dbReference type="Proteomes" id="UP000655225"/>
    </source>
</evidence>
<evidence type="ECO:0000259" key="1">
    <source>
        <dbReference type="Pfam" id="PF08718"/>
    </source>
</evidence>
<dbReference type="OrthoDB" id="116883at2759"/>
<dbReference type="GO" id="GO:0120013">
    <property type="term" value="F:lipid transfer activity"/>
    <property type="evidence" value="ECO:0007669"/>
    <property type="project" value="InterPro"/>
</dbReference>
<name>A0A834Z8E1_TETSI</name>
<dbReference type="AlphaFoldDB" id="A0A834Z8E1"/>
<gene>
    <name evidence="2" type="ORF">HHK36_013259</name>
</gene>
<evidence type="ECO:0000313" key="2">
    <source>
        <dbReference type="EMBL" id="KAF8402305.1"/>
    </source>
</evidence>
<dbReference type="InterPro" id="IPR014830">
    <property type="entry name" value="Glycolipid_transfer_prot_dom"/>
</dbReference>
<feature type="domain" description="Glycolipid transfer protein" evidence="1">
    <location>
        <begin position="24"/>
        <end position="57"/>
    </location>
</feature>
<dbReference type="EMBL" id="JABCRI010000008">
    <property type="protein sequence ID" value="KAF8402305.1"/>
    <property type="molecule type" value="Genomic_DNA"/>
</dbReference>
<dbReference type="SUPFAM" id="SSF110004">
    <property type="entry name" value="Glycolipid transfer protein, GLTP"/>
    <property type="match status" value="1"/>
</dbReference>
<sequence length="176" mass="19723">MRANEVAIIISHQRAVCRGVVTTQVFAPHHGWVIRKAVAAGMHALPTKAQFLKKLNEDGGLALLWNNSLQLNVLCSSQGMGLPTIFTFIMTRSFCHFQQMINNCCLLDLGLNVFQYTWSNYKEERLALIIILSSRQLFIMDYKYSTDLINLTIYMVDGQDQVVLGSIVGVLIAASQ</sequence>
<dbReference type="InterPro" id="IPR036497">
    <property type="entry name" value="GLTP_sf"/>
</dbReference>
<dbReference type="Gene3D" id="1.10.3520.10">
    <property type="entry name" value="Glycolipid transfer protein"/>
    <property type="match status" value="1"/>
</dbReference>
<dbReference type="Proteomes" id="UP000655225">
    <property type="component" value="Unassembled WGS sequence"/>
</dbReference>
<dbReference type="GO" id="GO:0005737">
    <property type="term" value="C:cytoplasm"/>
    <property type="evidence" value="ECO:0007669"/>
    <property type="project" value="InterPro"/>
</dbReference>
<accession>A0A834Z8E1</accession>
<protein>
    <recommendedName>
        <fullName evidence="1">Glycolipid transfer protein domain-containing protein</fullName>
    </recommendedName>
</protein>